<feature type="transmembrane region" description="Helical" evidence="1">
    <location>
        <begin position="347"/>
        <end position="364"/>
    </location>
</feature>
<accession>A0A0H3JPY7</accession>
<dbReference type="KEGG" id="sav:SAV0201"/>
<dbReference type="EMBL" id="BA000017">
    <property type="protein sequence ID" value="BAB56363.1"/>
    <property type="molecule type" value="Genomic_DNA"/>
</dbReference>
<keyword evidence="1" id="KW-0812">Transmembrane</keyword>
<name>A0A0H3JPY7_STAAM</name>
<dbReference type="RefSeq" id="WP_000517850.1">
    <property type="nucleotide sequence ID" value="NC_002758.2"/>
</dbReference>
<feature type="transmembrane region" description="Helical" evidence="1">
    <location>
        <begin position="164"/>
        <end position="185"/>
    </location>
</feature>
<evidence type="ECO:0000256" key="1">
    <source>
        <dbReference type="SAM" id="Phobius"/>
    </source>
</evidence>
<evidence type="ECO:0000313" key="3">
    <source>
        <dbReference type="Proteomes" id="UP000002481"/>
    </source>
</evidence>
<reference evidence="2 3" key="1">
    <citation type="journal article" date="2001" name="Lancet">
        <title>Whole genome sequencing of meticillin-resistant Staphylococcus aureus.</title>
        <authorList>
            <person name="Kuroda M."/>
            <person name="Ohta T."/>
            <person name="Uchiyama I."/>
            <person name="Baba T."/>
            <person name="Yuzawa H."/>
            <person name="Kobayashi I."/>
            <person name="Cui L."/>
            <person name="Oguchi A."/>
            <person name="Aoki K."/>
            <person name="Nagai Y."/>
            <person name="Lian J."/>
            <person name="Ito T."/>
            <person name="Kanamori M."/>
            <person name="Matsumaru H."/>
            <person name="Maruyama A."/>
            <person name="Murakami H."/>
            <person name="Hosoyama A."/>
            <person name="Mizutani-Ui Y."/>
            <person name="Takahashi N.K."/>
            <person name="Sawano T."/>
            <person name="Inoue R."/>
            <person name="Kaito C."/>
            <person name="Sekimizu K."/>
            <person name="Hirakawa H."/>
            <person name="Kuhara S."/>
            <person name="Goto S."/>
            <person name="Yabuzaki J."/>
            <person name="Kanehisa M."/>
            <person name="Yamashita A."/>
            <person name="Oshima K."/>
            <person name="Furuya K."/>
            <person name="Yoshino C."/>
            <person name="Shiba T."/>
            <person name="Hattori M."/>
            <person name="Ogasawara N."/>
            <person name="Hayashi H."/>
            <person name="Hiramatsu K."/>
        </authorList>
    </citation>
    <scope>NUCLEOTIDE SEQUENCE [LARGE SCALE GENOMIC DNA]</scope>
    <source>
        <strain evidence="3">Mu50 / ATCC 700699</strain>
    </source>
</reference>
<feature type="transmembrane region" description="Helical" evidence="1">
    <location>
        <begin position="197"/>
        <end position="222"/>
    </location>
</feature>
<keyword evidence="1" id="KW-1133">Transmembrane helix</keyword>
<feature type="transmembrane region" description="Helical" evidence="1">
    <location>
        <begin position="455"/>
        <end position="477"/>
    </location>
</feature>
<feature type="transmembrane region" description="Helical" evidence="1">
    <location>
        <begin position="80"/>
        <end position="96"/>
    </location>
</feature>
<evidence type="ECO:0000313" key="2">
    <source>
        <dbReference type="EMBL" id="BAB56363.1"/>
    </source>
</evidence>
<feature type="transmembrane region" description="Helical" evidence="1">
    <location>
        <begin position="535"/>
        <end position="556"/>
    </location>
</feature>
<feature type="transmembrane region" description="Helical" evidence="1">
    <location>
        <begin position="47"/>
        <end position="68"/>
    </location>
</feature>
<keyword evidence="1" id="KW-0472">Membrane</keyword>
<organism evidence="2 3">
    <name type="scientific">Staphylococcus aureus (strain Mu50 / ATCC 700699)</name>
    <dbReference type="NCBI Taxonomy" id="158878"/>
    <lineage>
        <taxon>Bacteria</taxon>
        <taxon>Bacillati</taxon>
        <taxon>Bacillota</taxon>
        <taxon>Bacilli</taxon>
        <taxon>Bacillales</taxon>
        <taxon>Staphylococcaceae</taxon>
        <taxon>Staphylococcus</taxon>
    </lineage>
</organism>
<gene>
    <name evidence="2" type="ordered locus">SAV0201</name>
</gene>
<dbReference type="HOGENOM" id="CLU_485627_0_0_9"/>
<dbReference type="Proteomes" id="UP000002481">
    <property type="component" value="Chromosome"/>
</dbReference>
<proteinExistence type="predicted"/>
<feature type="transmembrane region" description="Helical" evidence="1">
    <location>
        <begin position="277"/>
        <end position="296"/>
    </location>
</feature>
<dbReference type="AlphaFoldDB" id="A0A0H3JPY7"/>
<protein>
    <submittedName>
        <fullName evidence="2">Uncharacterized protein</fullName>
    </submittedName>
</protein>
<sequence>MGKPLFKKGDSMNNSIFYTYLKFNLRYFIRRKFEIVKRSRLNVTTKILFLIKLIFSSLLLFISTIMLADYFSDYIDFIEYYFYASMFIYIVFIPLIPRTKLLINPMDKQLLYRSSLREVDIFNLIYASDVLKKFVGYFNLLIVGMAISLYHISPFIFNLKVFCALIYFSTISYVIQIIFINIKVISTKKLFSYHYCVFNFMMGSIVSVIGFVVSFLLVNLLIKPFLVFSTYVIKSKKTFEWYSYFQDIKNEVIIINEKVMQLLDYISPHTIFMRLNFVNISFVIITIALFIALYYFNKIGFWYRKEDIYLSSTNINFSLPISIKAITTIQLKHWISNKEEVNLHKPFFYISYSIWFFLGCLIYFSQMAYNQLANAVIFILILNTITRDSFSAGTDFFTKSLRFDSDRKSIGLYRMSNTDFKQIYDSKLSLIRFIGFKETILAIILLAIFLNQDIYLYIIGFEIIIINTVIIPNLSLLPSYLSPHFNHQHYSELESFEEQIFLEDTVFDKVKNFLSSSYFLILFVGYLSQRNYIDIMIFIIIFNILALILVSLFIRFSKQKITKSWRKRDLYL</sequence>
<feature type="transmembrane region" description="Helical" evidence="1">
    <location>
        <begin position="308"/>
        <end position="327"/>
    </location>
</feature>
<feature type="transmembrane region" description="Helical" evidence="1">
    <location>
        <begin position="134"/>
        <end position="152"/>
    </location>
</feature>
<feature type="transmembrane region" description="Helical" evidence="1">
    <location>
        <begin position="430"/>
        <end position="449"/>
    </location>
</feature>